<comment type="caution">
    <text evidence="1">The sequence shown here is derived from an EMBL/GenBank/DDBJ whole genome shotgun (WGS) entry which is preliminary data.</text>
</comment>
<protein>
    <submittedName>
        <fullName evidence="1">3088_t:CDS:1</fullName>
    </submittedName>
</protein>
<feature type="non-terminal residue" evidence="1">
    <location>
        <position position="47"/>
    </location>
</feature>
<evidence type="ECO:0000313" key="2">
    <source>
        <dbReference type="Proteomes" id="UP000789702"/>
    </source>
</evidence>
<name>A0ACA9P524_9GLOM</name>
<feature type="non-terminal residue" evidence="1">
    <location>
        <position position="1"/>
    </location>
</feature>
<evidence type="ECO:0000313" key="1">
    <source>
        <dbReference type="EMBL" id="CAG8692596.1"/>
    </source>
</evidence>
<dbReference type="EMBL" id="CAJVPU010024500">
    <property type="protein sequence ID" value="CAG8692596.1"/>
    <property type="molecule type" value="Genomic_DNA"/>
</dbReference>
<sequence length="47" mass="5703">EGKSSYKEKKFSDEVETQSRENQQKLHILNKNTQYRSFKIDFSKHIK</sequence>
<reference evidence="1" key="1">
    <citation type="submission" date="2021-06" db="EMBL/GenBank/DDBJ databases">
        <authorList>
            <person name="Kallberg Y."/>
            <person name="Tangrot J."/>
            <person name="Rosling A."/>
        </authorList>
    </citation>
    <scope>NUCLEOTIDE SEQUENCE</scope>
    <source>
        <strain evidence="1">IL203A</strain>
    </source>
</reference>
<gene>
    <name evidence="1" type="ORF">DHETER_LOCUS11330</name>
</gene>
<dbReference type="Proteomes" id="UP000789702">
    <property type="component" value="Unassembled WGS sequence"/>
</dbReference>
<organism evidence="1 2">
    <name type="scientific">Dentiscutata heterogama</name>
    <dbReference type="NCBI Taxonomy" id="1316150"/>
    <lineage>
        <taxon>Eukaryota</taxon>
        <taxon>Fungi</taxon>
        <taxon>Fungi incertae sedis</taxon>
        <taxon>Mucoromycota</taxon>
        <taxon>Glomeromycotina</taxon>
        <taxon>Glomeromycetes</taxon>
        <taxon>Diversisporales</taxon>
        <taxon>Gigasporaceae</taxon>
        <taxon>Dentiscutata</taxon>
    </lineage>
</organism>
<keyword evidence="2" id="KW-1185">Reference proteome</keyword>
<accession>A0ACA9P524</accession>
<proteinExistence type="predicted"/>